<dbReference type="OrthoDB" id="4026794at2759"/>
<dbReference type="Proteomes" id="UP000182334">
    <property type="component" value="Chromosome VII"/>
</dbReference>
<sequence>MMAHEIPIQVPPPNPPTSKTNKHKPVPQPIRQLPNGEMPNFGPAKERKSKQHPQQQQILPNGEKPNFGNESKAGKKKLKKKSNNNNNNTNPNTNNKVLTNGLAGNSTAVSKSAQANPDDKSKKGEGGYAGSSFHSSPEALGLPKPSFRASPKPTGANLQAQTPQTPSQMHSPVNGGVPNLHNAFFYQGMPPAGPPRYPVTSYPPSGPYHPGFNYNANAQGFINYLYPPTAVPQPPIPMQSYPLGPPAHLFAQHLQQQQYQQPQAQKITFNELMGSSK</sequence>
<accession>A0A1L0DMR4</accession>
<dbReference type="Pfam" id="PF15365">
    <property type="entry name" value="PNRC"/>
    <property type="match status" value="1"/>
</dbReference>
<name>A0A1L0DMR4_9ASCO</name>
<organism evidence="4 5">
    <name type="scientific">Sungouiella intermedia</name>
    <dbReference type="NCBI Taxonomy" id="45354"/>
    <lineage>
        <taxon>Eukaryota</taxon>
        <taxon>Fungi</taxon>
        <taxon>Dikarya</taxon>
        <taxon>Ascomycota</taxon>
        <taxon>Saccharomycotina</taxon>
        <taxon>Pichiomycetes</taxon>
        <taxon>Metschnikowiaceae</taxon>
        <taxon>Sungouiella</taxon>
    </lineage>
</organism>
<proteinExistence type="inferred from homology"/>
<evidence type="ECO:0000313" key="4">
    <source>
        <dbReference type="EMBL" id="SGZ57876.1"/>
    </source>
</evidence>
<dbReference type="STRING" id="45354.A0A1L0DMR4"/>
<keyword evidence="5" id="KW-1185">Reference proteome</keyword>
<comment type="similarity">
    <text evidence="2">Belongs to the EDC family.</text>
</comment>
<dbReference type="EMBL" id="LT635762">
    <property type="protein sequence ID" value="SGZ57876.1"/>
    <property type="molecule type" value="Genomic_DNA"/>
</dbReference>
<feature type="compositionally biased region" description="Low complexity" evidence="3">
    <location>
        <begin position="83"/>
        <end position="100"/>
    </location>
</feature>
<dbReference type="GO" id="GO:0000184">
    <property type="term" value="P:nuclear-transcribed mRNA catabolic process, nonsense-mediated decay"/>
    <property type="evidence" value="ECO:0007669"/>
    <property type="project" value="UniProtKB-KW"/>
</dbReference>
<evidence type="ECO:0000256" key="3">
    <source>
        <dbReference type="SAM" id="MobiDB-lite"/>
    </source>
</evidence>
<feature type="compositionally biased region" description="Polar residues" evidence="3">
    <location>
        <begin position="102"/>
        <end position="115"/>
    </location>
</feature>
<dbReference type="AlphaFoldDB" id="A0A1L0DMR4"/>
<dbReference type="InterPro" id="IPR028322">
    <property type="entry name" value="PNRC-like_rgn"/>
</dbReference>
<keyword evidence="1" id="KW-0866">Nonsense-mediated mRNA decay</keyword>
<reference evidence="4 5" key="1">
    <citation type="submission" date="2016-10" db="EMBL/GenBank/DDBJ databases">
        <authorList>
            <person name="de Groot N.N."/>
        </authorList>
    </citation>
    <scope>NUCLEOTIDE SEQUENCE [LARGE SCALE GENOMIC DNA]</scope>
    <source>
        <strain evidence="4 5">CBS 141442</strain>
    </source>
</reference>
<feature type="compositionally biased region" description="Polar residues" evidence="3">
    <location>
        <begin position="156"/>
        <end position="171"/>
    </location>
</feature>
<feature type="region of interest" description="Disordered" evidence="3">
    <location>
        <begin position="1"/>
        <end position="173"/>
    </location>
</feature>
<evidence type="ECO:0000256" key="1">
    <source>
        <dbReference type="ARBA" id="ARBA00023161"/>
    </source>
</evidence>
<gene>
    <name evidence="4" type="ORF">SAMEA4029010_CIC11G00000002253</name>
</gene>
<evidence type="ECO:0000313" key="5">
    <source>
        <dbReference type="Proteomes" id="UP000182334"/>
    </source>
</evidence>
<evidence type="ECO:0000256" key="2">
    <source>
        <dbReference type="ARBA" id="ARBA00061292"/>
    </source>
</evidence>
<protein>
    <submittedName>
        <fullName evidence="4">CIC11C00000002253</fullName>
    </submittedName>
</protein>